<evidence type="ECO:0000256" key="1">
    <source>
        <dbReference type="ARBA" id="ARBA00022658"/>
    </source>
</evidence>
<feature type="domain" description="PRONE" evidence="4">
    <location>
        <begin position="133"/>
        <end position="528"/>
    </location>
</feature>
<dbReference type="InterPro" id="IPR038937">
    <property type="entry name" value="RopGEF"/>
</dbReference>
<dbReference type="PANTHER" id="PTHR33101">
    <property type="entry name" value="ROP GUANINE NUCLEOTIDE EXCHANGE FACTOR 1"/>
    <property type="match status" value="1"/>
</dbReference>
<feature type="compositionally biased region" description="Polar residues" evidence="3">
    <location>
        <begin position="11"/>
        <end position="28"/>
    </location>
</feature>
<feature type="region of interest" description="Disordered" evidence="3">
    <location>
        <begin position="1"/>
        <end position="50"/>
    </location>
</feature>
<evidence type="ECO:0000259" key="4">
    <source>
        <dbReference type="PROSITE" id="PS51334"/>
    </source>
</evidence>
<keyword evidence="6" id="KW-1185">Reference proteome</keyword>
<keyword evidence="1 2" id="KW-0344">Guanine-nucleotide releasing factor</keyword>
<sequence>MASLNPDDTIIINQQNSSSGTFSLVSHSSAEDHDFDQRRRRSSISSEEEAGEYGDHFVDGFYSLSADVSESEGTSCCSSSNSSGSRRQPSSSDELLLDFHCGETLADDARPTLMLPVVGDRHVVIPVDKKPVAKNPPEITTEVELMKQRFAKLLLGEDMSGGGNGVCTALAISNAITNLAATVFGELWKLEPLPLSKKSTWAREMEWLLCVCDFVVELVPSVQEIPGNAGKTVEVMVPKSRPDLSLNLPVLKRLDAMLISILDGFGDREFYYVDREVAVKDGEYIAARIQSRYPPDHQRRSSTIRLEKKWWLPFPRVPKNGLSRKGRKHLEQCWKCTNHVYGAALAINNAVLSEMEVPQVYLDNLPKRVKACLGETLNRHVTASQLPTEDLVDNLDTSSEHSTLEIANKLEAAIQCWRQKYHNKEEYFSNKRTGRSLWSGSLKGIDEGEKSRVLARRAETLLRNLKFQFPGLPQTTLDKTKIQFNKDVGQAILEGYSRVIESLASNMMGRIEDLLYIDDATKLRAAEEESMSANLQIGRHKELTSAFNFQDHRRVPVSVLRGNSFADSLKKPATSCPPMLRAL</sequence>
<dbReference type="GO" id="GO:0005085">
    <property type="term" value="F:guanyl-nucleotide exchange factor activity"/>
    <property type="evidence" value="ECO:0007669"/>
    <property type="project" value="UniProtKB-UniRule"/>
</dbReference>
<dbReference type="EMBL" id="OX459125">
    <property type="protein sequence ID" value="CAI9116995.1"/>
    <property type="molecule type" value="Genomic_DNA"/>
</dbReference>
<dbReference type="Pfam" id="PF03759">
    <property type="entry name" value="PRONE"/>
    <property type="match status" value="1"/>
</dbReference>
<dbReference type="Proteomes" id="UP001161247">
    <property type="component" value="Chromosome 8"/>
</dbReference>
<reference evidence="5" key="1">
    <citation type="submission" date="2023-03" db="EMBL/GenBank/DDBJ databases">
        <authorList>
            <person name="Julca I."/>
        </authorList>
    </citation>
    <scope>NUCLEOTIDE SEQUENCE</scope>
</reference>
<dbReference type="PROSITE" id="PS51334">
    <property type="entry name" value="PRONE"/>
    <property type="match status" value="1"/>
</dbReference>
<proteinExistence type="predicted"/>
<accession>A0AAV1EBH0</accession>
<dbReference type="AlphaFoldDB" id="A0AAV1EBH0"/>
<gene>
    <name evidence="5" type="ORF">OLC1_LOCUS23140</name>
</gene>
<dbReference type="Gene3D" id="1.20.58.2010">
    <property type="entry name" value="PRONE domain, subdomain 1"/>
    <property type="match status" value="2"/>
</dbReference>
<name>A0AAV1EBH0_OLDCO</name>
<evidence type="ECO:0000256" key="2">
    <source>
        <dbReference type="PROSITE-ProRule" id="PRU00663"/>
    </source>
</evidence>
<dbReference type="PANTHER" id="PTHR33101:SF50">
    <property type="entry name" value="ROP GUANINE NUCLEOTIDE EXCHANGE FACTOR 1-LIKE"/>
    <property type="match status" value="1"/>
</dbReference>
<evidence type="ECO:0000256" key="3">
    <source>
        <dbReference type="SAM" id="MobiDB-lite"/>
    </source>
</evidence>
<evidence type="ECO:0000313" key="6">
    <source>
        <dbReference type="Proteomes" id="UP001161247"/>
    </source>
</evidence>
<dbReference type="FunFam" id="1.20.58.2010:FF:000003">
    <property type="entry name" value="Rop guanine nucleotide exchange factor 14"/>
    <property type="match status" value="1"/>
</dbReference>
<dbReference type="FunFam" id="1.20.58.2010:FF:000001">
    <property type="entry name" value="Rop guanine nucleotide exchange factor 14"/>
    <property type="match status" value="1"/>
</dbReference>
<dbReference type="InterPro" id="IPR005512">
    <property type="entry name" value="PRONE_dom"/>
</dbReference>
<protein>
    <submittedName>
        <fullName evidence="5">OLC1v1018300C1</fullName>
    </submittedName>
</protein>
<feature type="region of interest" description="Disordered" evidence="3">
    <location>
        <begin position="73"/>
        <end position="92"/>
    </location>
</feature>
<organism evidence="5 6">
    <name type="scientific">Oldenlandia corymbosa var. corymbosa</name>
    <dbReference type="NCBI Taxonomy" id="529605"/>
    <lineage>
        <taxon>Eukaryota</taxon>
        <taxon>Viridiplantae</taxon>
        <taxon>Streptophyta</taxon>
        <taxon>Embryophyta</taxon>
        <taxon>Tracheophyta</taxon>
        <taxon>Spermatophyta</taxon>
        <taxon>Magnoliopsida</taxon>
        <taxon>eudicotyledons</taxon>
        <taxon>Gunneridae</taxon>
        <taxon>Pentapetalae</taxon>
        <taxon>asterids</taxon>
        <taxon>lamiids</taxon>
        <taxon>Gentianales</taxon>
        <taxon>Rubiaceae</taxon>
        <taxon>Rubioideae</taxon>
        <taxon>Spermacoceae</taxon>
        <taxon>Hedyotis-Oldenlandia complex</taxon>
        <taxon>Oldenlandia</taxon>
    </lineage>
</organism>
<evidence type="ECO:0000313" key="5">
    <source>
        <dbReference type="EMBL" id="CAI9116995.1"/>
    </source>
</evidence>